<keyword evidence="3 6" id="KW-1133">Transmembrane helix</keyword>
<comment type="subcellular location">
    <subcellularLocation>
        <location evidence="1">Membrane</location>
        <topology evidence="1">Multi-pass membrane protein</topology>
    </subcellularLocation>
</comment>
<keyword evidence="9" id="KW-1185">Reference proteome</keyword>
<dbReference type="PROSITE" id="PS50850">
    <property type="entry name" value="MFS"/>
    <property type="match status" value="1"/>
</dbReference>
<dbReference type="CDD" id="cd17374">
    <property type="entry name" value="MFS_OAT"/>
    <property type="match status" value="1"/>
</dbReference>
<evidence type="ECO:0000256" key="6">
    <source>
        <dbReference type="SAM" id="Phobius"/>
    </source>
</evidence>
<proteinExistence type="predicted"/>
<keyword evidence="2 6" id="KW-0812">Transmembrane</keyword>
<accession>A0A7K9DDX0</accession>
<feature type="transmembrane region" description="Helical" evidence="6">
    <location>
        <begin position="21"/>
        <end position="42"/>
    </location>
</feature>
<feature type="non-terminal residue" evidence="8">
    <location>
        <position position="548"/>
    </location>
</feature>
<dbReference type="InterPro" id="IPR020846">
    <property type="entry name" value="MFS_dom"/>
</dbReference>
<feature type="non-terminal residue" evidence="8">
    <location>
        <position position="1"/>
    </location>
</feature>
<evidence type="ECO:0000313" key="9">
    <source>
        <dbReference type="Proteomes" id="UP000518305"/>
    </source>
</evidence>
<reference evidence="8 9" key="1">
    <citation type="submission" date="2019-09" db="EMBL/GenBank/DDBJ databases">
        <title>Bird 10,000 Genomes (B10K) Project - Family phase.</title>
        <authorList>
            <person name="Zhang G."/>
        </authorList>
    </citation>
    <scope>NUCLEOTIDE SEQUENCE [LARGE SCALE GENOMIC DNA]</scope>
    <source>
        <strain evidence="8">B10K-DU-001-23</strain>
        <tissue evidence="8">Muscle</tissue>
    </source>
</reference>
<feature type="transmembrane region" description="Helical" evidence="6">
    <location>
        <begin position="477"/>
        <end position="497"/>
    </location>
</feature>
<evidence type="ECO:0000259" key="7">
    <source>
        <dbReference type="PROSITE" id="PS50850"/>
    </source>
</evidence>
<evidence type="ECO:0000256" key="1">
    <source>
        <dbReference type="ARBA" id="ARBA00004141"/>
    </source>
</evidence>
<dbReference type="EMBL" id="VWZJ01009573">
    <property type="protein sequence ID" value="NXG63043.1"/>
    <property type="molecule type" value="Genomic_DNA"/>
</dbReference>
<dbReference type="InterPro" id="IPR036259">
    <property type="entry name" value="MFS_trans_sf"/>
</dbReference>
<dbReference type="GO" id="GO:0016020">
    <property type="term" value="C:membrane"/>
    <property type="evidence" value="ECO:0007669"/>
    <property type="project" value="UniProtKB-SubCell"/>
</dbReference>
<dbReference type="InterPro" id="IPR005828">
    <property type="entry name" value="MFS_sugar_transport-like"/>
</dbReference>
<feature type="transmembrane region" description="Helical" evidence="6">
    <location>
        <begin position="164"/>
        <end position="184"/>
    </location>
</feature>
<feature type="region of interest" description="Disordered" evidence="5">
    <location>
        <begin position="505"/>
        <end position="548"/>
    </location>
</feature>
<feature type="transmembrane region" description="Helical" evidence="6">
    <location>
        <begin position="223"/>
        <end position="245"/>
    </location>
</feature>
<evidence type="ECO:0000256" key="2">
    <source>
        <dbReference type="ARBA" id="ARBA00022692"/>
    </source>
</evidence>
<dbReference type="PANTHER" id="PTHR24064">
    <property type="entry name" value="SOLUTE CARRIER FAMILY 22 MEMBER"/>
    <property type="match status" value="1"/>
</dbReference>
<comment type="caution">
    <text evidence="8">The sequence shown here is derived from an EMBL/GenBank/DDBJ whole genome shotgun (WGS) entry which is preliminary data.</text>
</comment>
<feature type="transmembrane region" description="Helical" evidence="6">
    <location>
        <begin position="361"/>
        <end position="385"/>
    </location>
</feature>
<sequence length="548" mass="60094">MSGVGEILKAVGDFGPFQKRLVLITVVPCLSVAFHQFCQLFMVPNVPHHCDTSWIRAVGPNLTEEEQLNLTLPRDADGAYEQCSRYSPVAWDLGSIRAYGLNATESCSDGWVYPSAQPPSLLTEFDLVCDRKDLHDISQSVYMLGLFLGSMIFGPLSDRIGRRPVILISIFLQGLFGVGIAFVPHFYVYMAFRCVVGASVTGITVTLLSLATEWIGVSSRPKAVLISHCCFAIGQMILAGLSYGIRHWRLLQIAGSAPMFALFFYIWVLPESARWLVTKGRVEEAKKLLQKAASTNKCTIPPELLEQLKPEIQSKSGSLLDLFRKKHLRKVTLIMSCTWFADSLAYYGLSLNVTNFGLDIYLTQLAFGAVEIPSRVACIFILQWFGRKKTKAFLLLLSGLVCLIITGIPEDQPVVTTVLAIIGKFTASASFSISYVYSAELFPTVLRQTGLGLCSMSARVSGVMAPLILLLAQYHRAIPMAIFGSAPVVVGLLCFLLPETQHTELADDTGDSHPPAEVRENANSSSENGHVKGKEGGQDNEGTKTTYF</sequence>
<protein>
    <submittedName>
        <fullName evidence="8">S22AD protein</fullName>
    </submittedName>
</protein>
<dbReference type="SUPFAM" id="SSF103473">
    <property type="entry name" value="MFS general substrate transporter"/>
    <property type="match status" value="1"/>
</dbReference>
<dbReference type="Proteomes" id="UP000518305">
    <property type="component" value="Unassembled WGS sequence"/>
</dbReference>
<feature type="compositionally biased region" description="Basic and acidic residues" evidence="5">
    <location>
        <begin position="505"/>
        <end position="520"/>
    </location>
</feature>
<keyword evidence="4 6" id="KW-0472">Membrane</keyword>
<feature type="transmembrane region" description="Helical" evidence="6">
    <location>
        <begin position="392"/>
        <end position="408"/>
    </location>
</feature>
<feature type="transmembrane region" description="Helical" evidence="6">
    <location>
        <begin position="190"/>
        <end position="211"/>
    </location>
</feature>
<feature type="domain" description="Major facilitator superfamily (MFS) profile" evidence="7">
    <location>
        <begin position="95"/>
        <end position="502"/>
    </location>
</feature>
<dbReference type="OrthoDB" id="5296287at2759"/>
<evidence type="ECO:0000256" key="4">
    <source>
        <dbReference type="ARBA" id="ARBA00023136"/>
    </source>
</evidence>
<evidence type="ECO:0000256" key="5">
    <source>
        <dbReference type="SAM" id="MobiDB-lite"/>
    </source>
</evidence>
<dbReference type="Gene3D" id="1.20.1250.20">
    <property type="entry name" value="MFS general substrate transporter like domains"/>
    <property type="match status" value="1"/>
</dbReference>
<organism evidence="8 9">
    <name type="scientific">Hemiprocne comata</name>
    <dbReference type="NCBI Taxonomy" id="243314"/>
    <lineage>
        <taxon>Eukaryota</taxon>
        <taxon>Metazoa</taxon>
        <taxon>Chordata</taxon>
        <taxon>Craniata</taxon>
        <taxon>Vertebrata</taxon>
        <taxon>Euteleostomi</taxon>
        <taxon>Archelosauria</taxon>
        <taxon>Archosauria</taxon>
        <taxon>Dinosauria</taxon>
        <taxon>Saurischia</taxon>
        <taxon>Theropoda</taxon>
        <taxon>Coelurosauria</taxon>
        <taxon>Aves</taxon>
        <taxon>Neognathae</taxon>
        <taxon>Neoaves</taxon>
        <taxon>Strisores</taxon>
        <taxon>Apodiformes</taxon>
        <taxon>Apodidae</taxon>
        <taxon>Hemiprocninae</taxon>
        <taxon>Hemiprocne</taxon>
    </lineage>
</organism>
<feature type="transmembrane region" description="Helical" evidence="6">
    <location>
        <begin position="449"/>
        <end position="471"/>
    </location>
</feature>
<dbReference type="Pfam" id="PF00083">
    <property type="entry name" value="Sugar_tr"/>
    <property type="match status" value="1"/>
</dbReference>
<feature type="transmembrane region" description="Helical" evidence="6">
    <location>
        <begin position="331"/>
        <end position="349"/>
    </location>
</feature>
<dbReference type="GO" id="GO:0022857">
    <property type="term" value="F:transmembrane transporter activity"/>
    <property type="evidence" value="ECO:0007669"/>
    <property type="project" value="InterPro"/>
</dbReference>
<feature type="transmembrane region" description="Helical" evidence="6">
    <location>
        <begin position="140"/>
        <end position="157"/>
    </location>
</feature>
<evidence type="ECO:0000313" key="8">
    <source>
        <dbReference type="EMBL" id="NXG63043.1"/>
    </source>
</evidence>
<dbReference type="AlphaFoldDB" id="A0A7K9DDX0"/>
<feature type="transmembrane region" description="Helical" evidence="6">
    <location>
        <begin position="414"/>
        <end position="437"/>
    </location>
</feature>
<feature type="transmembrane region" description="Helical" evidence="6">
    <location>
        <begin position="251"/>
        <end position="269"/>
    </location>
</feature>
<gene>
    <name evidence="8" type="primary">Slc22a13_1</name>
    <name evidence="8" type="ORF">HEMCOM_R04701</name>
</gene>
<name>A0A7K9DDX0_9AVES</name>
<evidence type="ECO:0000256" key="3">
    <source>
        <dbReference type="ARBA" id="ARBA00022989"/>
    </source>
</evidence>